<dbReference type="EMBL" id="JAUEPU010000034">
    <property type="protein sequence ID" value="KAK0490073.1"/>
    <property type="molecule type" value="Genomic_DNA"/>
</dbReference>
<dbReference type="Pfam" id="PF01693">
    <property type="entry name" value="Cauli_VI"/>
    <property type="match status" value="1"/>
</dbReference>
<dbReference type="AlphaFoldDB" id="A0AA39PVV1"/>
<reference evidence="2" key="1">
    <citation type="submission" date="2023-06" db="EMBL/GenBank/DDBJ databases">
        <authorList>
            <consortium name="Lawrence Berkeley National Laboratory"/>
            <person name="Ahrendt S."/>
            <person name="Sahu N."/>
            <person name="Indic B."/>
            <person name="Wong-Bajracharya J."/>
            <person name="Merenyi Z."/>
            <person name="Ke H.-M."/>
            <person name="Monk M."/>
            <person name="Kocsube S."/>
            <person name="Drula E."/>
            <person name="Lipzen A."/>
            <person name="Balint B."/>
            <person name="Henrissat B."/>
            <person name="Andreopoulos B."/>
            <person name="Martin F.M."/>
            <person name="Harder C.B."/>
            <person name="Rigling D."/>
            <person name="Ford K.L."/>
            <person name="Foster G.D."/>
            <person name="Pangilinan J."/>
            <person name="Papanicolaou A."/>
            <person name="Barry K."/>
            <person name="LaButti K."/>
            <person name="Viragh M."/>
            <person name="Koriabine M."/>
            <person name="Yan M."/>
            <person name="Riley R."/>
            <person name="Champramary S."/>
            <person name="Plett K.L."/>
            <person name="Tsai I.J."/>
            <person name="Slot J."/>
            <person name="Sipos G."/>
            <person name="Plett J."/>
            <person name="Nagy L.G."/>
            <person name="Grigoriev I.V."/>
        </authorList>
    </citation>
    <scope>NUCLEOTIDE SEQUENCE</scope>
    <source>
        <strain evidence="2">HWK02</strain>
    </source>
</reference>
<dbReference type="Proteomes" id="UP001175228">
    <property type="component" value="Unassembled WGS sequence"/>
</dbReference>
<protein>
    <recommendedName>
        <fullName evidence="1">Ribonuclease H1 N-terminal domain-containing protein</fullName>
    </recommendedName>
</protein>
<dbReference type="SUPFAM" id="SSF55658">
    <property type="entry name" value="L9 N-domain-like"/>
    <property type="match status" value="1"/>
</dbReference>
<sequence>MTPTPQSYLESLDSTQLAQLILALEQCGIISAAATLPTTPGATHSAAANHSAPGPTCLAVCNHFPLSVSAADMAMSVATVPGTSGEPLSLPSKPMVLRKARRGRSAGSQAQAPCPNVQSPWYTVTVGYQVRIFQGWNTVIPLVLNLDGAVYLAHPTYAAAYAHYANAMANDQVEIILSDDKEDI</sequence>
<proteinExistence type="predicted"/>
<keyword evidence="3" id="KW-1185">Reference proteome</keyword>
<gene>
    <name evidence="2" type="ORF">EDD18DRAFT_1358690</name>
</gene>
<dbReference type="InterPro" id="IPR011320">
    <property type="entry name" value="RNase_H1_N"/>
</dbReference>
<feature type="domain" description="Ribonuclease H1 N-terminal" evidence="1">
    <location>
        <begin position="120"/>
        <end position="162"/>
    </location>
</feature>
<organism evidence="2 3">
    <name type="scientific">Armillaria luteobubalina</name>
    <dbReference type="NCBI Taxonomy" id="153913"/>
    <lineage>
        <taxon>Eukaryota</taxon>
        <taxon>Fungi</taxon>
        <taxon>Dikarya</taxon>
        <taxon>Basidiomycota</taxon>
        <taxon>Agaricomycotina</taxon>
        <taxon>Agaricomycetes</taxon>
        <taxon>Agaricomycetidae</taxon>
        <taxon>Agaricales</taxon>
        <taxon>Marasmiineae</taxon>
        <taxon>Physalacriaceae</taxon>
        <taxon>Armillaria</taxon>
    </lineage>
</organism>
<dbReference type="InterPro" id="IPR009027">
    <property type="entry name" value="Ribosomal_bL9/RNase_H1_N"/>
</dbReference>
<accession>A0AA39PVV1</accession>
<comment type="caution">
    <text evidence="2">The sequence shown here is derived from an EMBL/GenBank/DDBJ whole genome shotgun (WGS) entry which is preliminary data.</text>
</comment>
<evidence type="ECO:0000313" key="3">
    <source>
        <dbReference type="Proteomes" id="UP001175228"/>
    </source>
</evidence>
<evidence type="ECO:0000259" key="1">
    <source>
        <dbReference type="Pfam" id="PF01693"/>
    </source>
</evidence>
<evidence type="ECO:0000313" key="2">
    <source>
        <dbReference type="EMBL" id="KAK0490073.1"/>
    </source>
</evidence>
<name>A0AA39PVV1_9AGAR</name>